<evidence type="ECO:0000256" key="1">
    <source>
        <dbReference type="SAM" id="MobiDB-lite"/>
    </source>
</evidence>
<evidence type="ECO:0000256" key="2">
    <source>
        <dbReference type="SAM" id="SignalP"/>
    </source>
</evidence>
<protein>
    <submittedName>
        <fullName evidence="4">CPXV174 protein</fullName>
    </submittedName>
</protein>
<keyword evidence="3" id="KW-1185">Reference proteome</keyword>
<accession>A0A0K0FZ77</accession>
<dbReference type="Proteomes" id="UP000035680">
    <property type="component" value="Unassembled WGS sequence"/>
</dbReference>
<name>A0A0K0FZ77_STRVS</name>
<proteinExistence type="predicted"/>
<sequence length="126" mass="14710">MFKIFIIVLILSLRNLCASNADNYENEVFLDCTNDYNQKTFNLTIPTYCKTDKKYSWNNNTYTEISRIIVVSTDYVLIPESEKNKSILLLNYMNYDEDHPTCIPENYTVNSEDSTRGEENNQPPDV</sequence>
<organism evidence="3 4">
    <name type="scientific">Strongyloides venezuelensis</name>
    <name type="common">Threadworm</name>
    <dbReference type="NCBI Taxonomy" id="75913"/>
    <lineage>
        <taxon>Eukaryota</taxon>
        <taxon>Metazoa</taxon>
        <taxon>Ecdysozoa</taxon>
        <taxon>Nematoda</taxon>
        <taxon>Chromadorea</taxon>
        <taxon>Rhabditida</taxon>
        <taxon>Tylenchina</taxon>
        <taxon>Panagrolaimomorpha</taxon>
        <taxon>Strongyloidoidea</taxon>
        <taxon>Strongyloididae</taxon>
        <taxon>Strongyloides</taxon>
    </lineage>
</organism>
<feature type="signal peptide" evidence="2">
    <location>
        <begin position="1"/>
        <end position="21"/>
    </location>
</feature>
<dbReference type="WBParaSite" id="SVE_1775400.1">
    <property type="protein sequence ID" value="SVE_1775400.1"/>
    <property type="gene ID" value="SVE_1775400"/>
</dbReference>
<feature type="chain" id="PRO_5005330561" evidence="2">
    <location>
        <begin position="22"/>
        <end position="126"/>
    </location>
</feature>
<dbReference type="AlphaFoldDB" id="A0A0K0FZ77"/>
<feature type="region of interest" description="Disordered" evidence="1">
    <location>
        <begin position="103"/>
        <end position="126"/>
    </location>
</feature>
<evidence type="ECO:0000313" key="3">
    <source>
        <dbReference type="Proteomes" id="UP000035680"/>
    </source>
</evidence>
<reference evidence="4" key="2">
    <citation type="submission" date="2015-08" db="UniProtKB">
        <authorList>
            <consortium name="WormBaseParasite"/>
        </authorList>
    </citation>
    <scope>IDENTIFICATION</scope>
</reference>
<reference evidence="3" key="1">
    <citation type="submission" date="2014-07" db="EMBL/GenBank/DDBJ databases">
        <authorList>
            <person name="Martin A.A"/>
            <person name="De Silva N."/>
        </authorList>
    </citation>
    <scope>NUCLEOTIDE SEQUENCE</scope>
</reference>
<keyword evidence="2" id="KW-0732">Signal</keyword>
<evidence type="ECO:0000313" key="4">
    <source>
        <dbReference type="WBParaSite" id="SVE_1775400.1"/>
    </source>
</evidence>